<dbReference type="GO" id="GO:0007166">
    <property type="term" value="P:cell surface receptor signaling pathway"/>
    <property type="evidence" value="ECO:0007669"/>
    <property type="project" value="InterPro"/>
</dbReference>
<feature type="domain" description="Novel STAND NTPase 1" evidence="1">
    <location>
        <begin position="211"/>
        <end position="351"/>
    </location>
</feature>
<dbReference type="SUPFAM" id="SSF52540">
    <property type="entry name" value="P-loop containing nucleoside triphosphate hydrolases"/>
    <property type="match status" value="1"/>
</dbReference>
<dbReference type="Proteomes" id="UP001362999">
    <property type="component" value="Unassembled WGS sequence"/>
</dbReference>
<dbReference type="InterPro" id="IPR036537">
    <property type="entry name" value="Adaptor_Cbl_N_dom_sf"/>
</dbReference>
<dbReference type="PANTHER" id="PTHR47691:SF3">
    <property type="entry name" value="HTH-TYPE TRANSCRIPTIONAL REGULATOR RV0890C-RELATED"/>
    <property type="match status" value="1"/>
</dbReference>
<dbReference type="Gene3D" id="3.40.50.300">
    <property type="entry name" value="P-loop containing nucleotide triphosphate hydrolases"/>
    <property type="match status" value="1"/>
</dbReference>
<organism evidence="2 3">
    <name type="scientific">Favolaschia claudopus</name>
    <dbReference type="NCBI Taxonomy" id="2862362"/>
    <lineage>
        <taxon>Eukaryota</taxon>
        <taxon>Fungi</taxon>
        <taxon>Dikarya</taxon>
        <taxon>Basidiomycota</taxon>
        <taxon>Agaricomycotina</taxon>
        <taxon>Agaricomycetes</taxon>
        <taxon>Agaricomycetidae</taxon>
        <taxon>Agaricales</taxon>
        <taxon>Marasmiineae</taxon>
        <taxon>Mycenaceae</taxon>
        <taxon>Favolaschia</taxon>
    </lineage>
</organism>
<evidence type="ECO:0000313" key="2">
    <source>
        <dbReference type="EMBL" id="KAK7028506.1"/>
    </source>
</evidence>
<sequence length="1035" mass="114950">MPRHPKPTDRVEIIVAGLAPLIPLLKEVTDAFDTPFLPAISVTISSLLAGVLTAKKNKEECAALLEDINVVLLAIVELHINSETPGSLAPAMLHQLGRFTETLHKVHTFVDAQQEARNVKSFFRHAEMNTLLKECRKGLQDAFDVFKIEVGAALSTNIDDLQQKTENTHQKLLELISSFSEETLSERMSSGFYRNLSDSQLSSRSFSMLPSEPKIFHGRDTELKQIVEIFQQDSPRVSILGPGGIGKTSLARIALHHPEIASKFEHRFFVSCEAAFTSIDIAASIAAYLDIKPGPDLMQPVITSLTAKPSSLLILDNLEYAWEPAETRTSVEEFLSLLTDIPHLALIVTLRGAENPAKVRWTRPFLPPLMPLSDDAAQQMFMDIADEDLEEMDKLLGFTDNLPLAVELLAHLVIYDGAPSVLARWEIEKTSLLSEGYDRRSSLDASIAMSLSSPRLGSVPGAMPLLQLLSILPDGLSDVELLQSNLPIADILRCKTVLLSTSLAYMDDKRRIKSLVPIREYMQHIHPAPLSLVQALQNYFDTLLDLNQRYFGTIQTAASVEQITLNLGNLHQILLQGLNPQNPYLEATVTCLLSLNIFGRKKGRGWHPLMNSVTPLLHLCQPRLEVLFITEVFRSQLQWTIGDPDSSISRAQSQMDKANDPILESQFYSMLAFHYANMNNPEARAMMARAVELVNTTEHVEAHAEIFTDVANFYWRFGEYQTGRGFAQKAAKLAQSKANLYEEARAMRVEAGCNIFLGEFKSTVFILRRARELAGLCGLSEGVVYYRTLDLEADIHLRKSEYKEANKIYTLIAQKRTAAENPLDHAYALLGVGETNTAMGYDGSQTLEEARNLFANIGLPSGKFICETIIAEHLLKKGNAVTRDLKASLEKGLQWSWTDDPQTTFYALQRMGNVSAWPKSDFKWAATNATTYLVFGAVKKENLALHKALCCLGDVFLANGDTMTAQNLFIVSLDGFTKMDVHRGRAECLIRLGDLANSEGNSARAKEHWEKAAPLFVCSSQMDGVAAISKRLAST</sequence>
<protein>
    <recommendedName>
        <fullName evidence="1">Novel STAND NTPase 1 domain-containing protein</fullName>
    </recommendedName>
</protein>
<dbReference type="InterPro" id="IPR049052">
    <property type="entry name" value="nSTAND1"/>
</dbReference>
<dbReference type="Pfam" id="PF20703">
    <property type="entry name" value="nSTAND1"/>
    <property type="match status" value="1"/>
</dbReference>
<dbReference type="Gene3D" id="1.20.930.20">
    <property type="entry name" value="Adaptor protein Cbl, N-terminal domain"/>
    <property type="match status" value="1"/>
</dbReference>
<comment type="caution">
    <text evidence="2">The sequence shown here is derived from an EMBL/GenBank/DDBJ whole genome shotgun (WGS) entry which is preliminary data.</text>
</comment>
<keyword evidence="3" id="KW-1185">Reference proteome</keyword>
<dbReference type="InterPro" id="IPR059179">
    <property type="entry name" value="MLKL-like_MCAfunc"/>
</dbReference>
<dbReference type="InterPro" id="IPR027417">
    <property type="entry name" value="P-loop_NTPase"/>
</dbReference>
<dbReference type="Gene3D" id="1.25.40.10">
    <property type="entry name" value="Tetratricopeptide repeat domain"/>
    <property type="match status" value="2"/>
</dbReference>
<dbReference type="AlphaFoldDB" id="A0AAW0BPA2"/>
<reference evidence="2 3" key="1">
    <citation type="journal article" date="2024" name="J Genomics">
        <title>Draft genome sequencing and assembly of Favolaschia claudopus CIRM-BRFM 2984 isolated from oak limbs.</title>
        <authorList>
            <person name="Navarro D."/>
            <person name="Drula E."/>
            <person name="Chaduli D."/>
            <person name="Cazenave R."/>
            <person name="Ahrendt S."/>
            <person name="Wang J."/>
            <person name="Lipzen A."/>
            <person name="Daum C."/>
            <person name="Barry K."/>
            <person name="Grigoriev I.V."/>
            <person name="Favel A."/>
            <person name="Rosso M.N."/>
            <person name="Martin F."/>
        </authorList>
    </citation>
    <scope>NUCLEOTIDE SEQUENCE [LARGE SCALE GENOMIC DNA]</scope>
    <source>
        <strain evidence="2 3">CIRM-BRFM 2984</strain>
    </source>
</reference>
<dbReference type="PRINTS" id="PR00364">
    <property type="entry name" value="DISEASERSIST"/>
</dbReference>
<proteinExistence type="predicted"/>
<name>A0AAW0BPA2_9AGAR</name>
<dbReference type="InterPro" id="IPR011990">
    <property type="entry name" value="TPR-like_helical_dom_sf"/>
</dbReference>
<accession>A0AAW0BPA2</accession>
<dbReference type="CDD" id="cd21037">
    <property type="entry name" value="MLKL_NTD"/>
    <property type="match status" value="1"/>
</dbReference>
<evidence type="ECO:0000259" key="1">
    <source>
        <dbReference type="Pfam" id="PF20703"/>
    </source>
</evidence>
<gene>
    <name evidence="2" type="ORF">R3P38DRAFT_2936835</name>
</gene>
<dbReference type="PANTHER" id="PTHR47691">
    <property type="entry name" value="REGULATOR-RELATED"/>
    <property type="match status" value="1"/>
</dbReference>
<evidence type="ECO:0000313" key="3">
    <source>
        <dbReference type="Proteomes" id="UP001362999"/>
    </source>
</evidence>
<dbReference type="SUPFAM" id="SSF48452">
    <property type="entry name" value="TPR-like"/>
    <property type="match status" value="2"/>
</dbReference>
<dbReference type="EMBL" id="JAWWNJ010000028">
    <property type="protein sequence ID" value="KAK7028506.1"/>
    <property type="molecule type" value="Genomic_DNA"/>
</dbReference>